<sequence length="111" mass="11849">MVYAWGWWFFSMSLWTYGRMCGVAVRAWLGGNCGLAWLYRFCLAGLDVGGVDGGVHVPMLAGGLCIYVGEPAVLGRVWLIGRLGVGVGRVLLLHWPGCGALFALLRGFGGG</sequence>
<dbReference type="Proteomes" id="UP001345963">
    <property type="component" value="Unassembled WGS sequence"/>
</dbReference>
<name>A0ABU7BGJ7_9TELE</name>
<comment type="caution">
    <text evidence="1">The sequence shown here is derived from an EMBL/GenBank/DDBJ whole genome shotgun (WGS) entry which is preliminary data.</text>
</comment>
<organism evidence="1 2">
    <name type="scientific">Ataeniobius toweri</name>
    <dbReference type="NCBI Taxonomy" id="208326"/>
    <lineage>
        <taxon>Eukaryota</taxon>
        <taxon>Metazoa</taxon>
        <taxon>Chordata</taxon>
        <taxon>Craniata</taxon>
        <taxon>Vertebrata</taxon>
        <taxon>Euteleostomi</taxon>
        <taxon>Actinopterygii</taxon>
        <taxon>Neopterygii</taxon>
        <taxon>Teleostei</taxon>
        <taxon>Neoteleostei</taxon>
        <taxon>Acanthomorphata</taxon>
        <taxon>Ovalentaria</taxon>
        <taxon>Atherinomorphae</taxon>
        <taxon>Cyprinodontiformes</taxon>
        <taxon>Goodeidae</taxon>
        <taxon>Ataeniobius</taxon>
    </lineage>
</organism>
<keyword evidence="2" id="KW-1185">Reference proteome</keyword>
<protein>
    <submittedName>
        <fullName evidence="1">Uncharacterized protein</fullName>
    </submittedName>
</protein>
<evidence type="ECO:0000313" key="1">
    <source>
        <dbReference type="EMBL" id="MED6249786.1"/>
    </source>
</evidence>
<evidence type="ECO:0000313" key="2">
    <source>
        <dbReference type="Proteomes" id="UP001345963"/>
    </source>
</evidence>
<accession>A0ABU7BGJ7</accession>
<gene>
    <name evidence="1" type="ORF">ATANTOWER_019592</name>
</gene>
<proteinExistence type="predicted"/>
<dbReference type="EMBL" id="JAHUTI010053281">
    <property type="protein sequence ID" value="MED6249786.1"/>
    <property type="molecule type" value="Genomic_DNA"/>
</dbReference>
<reference evidence="1 2" key="1">
    <citation type="submission" date="2021-07" db="EMBL/GenBank/DDBJ databases">
        <authorList>
            <person name="Palmer J.M."/>
        </authorList>
    </citation>
    <scope>NUCLEOTIDE SEQUENCE [LARGE SCALE GENOMIC DNA]</scope>
    <source>
        <strain evidence="1 2">AT_MEX2019</strain>
        <tissue evidence="1">Muscle</tissue>
    </source>
</reference>